<feature type="non-terminal residue" evidence="1">
    <location>
        <position position="1"/>
    </location>
</feature>
<sequence length="125" mass="14825">TWLVVERGRISVGVFGLPSAGWGLAVVSEWERMYKWSEKECHLLAALREHTRDSLFWDYWDEWQRKVTGYERASREIYEWVGDRVETCQLESRYLVRLERECFAATLLETSKEAFDLETVNIGNK</sequence>
<comment type="caution">
    <text evidence="1">The sequence shown here is derived from an EMBL/GenBank/DDBJ whole genome shotgun (WGS) entry which is preliminary data.</text>
</comment>
<name>X1UIQ8_9ZZZZ</name>
<organism evidence="1">
    <name type="scientific">marine sediment metagenome</name>
    <dbReference type="NCBI Taxonomy" id="412755"/>
    <lineage>
        <taxon>unclassified sequences</taxon>
        <taxon>metagenomes</taxon>
        <taxon>ecological metagenomes</taxon>
    </lineage>
</organism>
<dbReference type="EMBL" id="BARW01040339">
    <property type="protein sequence ID" value="GAJ17343.1"/>
    <property type="molecule type" value="Genomic_DNA"/>
</dbReference>
<reference evidence="1" key="1">
    <citation type="journal article" date="2014" name="Front. Microbiol.">
        <title>High frequency of phylogenetically diverse reductive dehalogenase-homologous genes in deep subseafloor sedimentary metagenomes.</title>
        <authorList>
            <person name="Kawai M."/>
            <person name="Futagami T."/>
            <person name="Toyoda A."/>
            <person name="Takaki Y."/>
            <person name="Nishi S."/>
            <person name="Hori S."/>
            <person name="Arai W."/>
            <person name="Tsubouchi T."/>
            <person name="Morono Y."/>
            <person name="Uchiyama I."/>
            <person name="Ito T."/>
            <person name="Fujiyama A."/>
            <person name="Inagaki F."/>
            <person name="Takami H."/>
        </authorList>
    </citation>
    <scope>NUCLEOTIDE SEQUENCE</scope>
    <source>
        <strain evidence="1">Expedition CK06-06</strain>
    </source>
</reference>
<feature type="non-terminal residue" evidence="1">
    <location>
        <position position="125"/>
    </location>
</feature>
<evidence type="ECO:0000313" key="1">
    <source>
        <dbReference type="EMBL" id="GAJ17343.1"/>
    </source>
</evidence>
<gene>
    <name evidence="1" type="ORF">S12H4_61005</name>
</gene>
<protein>
    <submittedName>
        <fullName evidence="1">Uncharacterized protein</fullName>
    </submittedName>
</protein>
<dbReference type="AlphaFoldDB" id="X1UIQ8"/>
<accession>X1UIQ8</accession>
<proteinExistence type="predicted"/>